<feature type="active site" description="Proton acceptor" evidence="1">
    <location>
        <position position="201"/>
    </location>
</feature>
<dbReference type="Pfam" id="PF01828">
    <property type="entry name" value="Peptidase_A4"/>
    <property type="match status" value="1"/>
</dbReference>
<evidence type="ECO:0000313" key="2">
    <source>
        <dbReference type="EMBL" id="SIT13983.1"/>
    </source>
</evidence>
<gene>
    <name evidence="2" type="ORF">SAMN05421799_11720</name>
</gene>
<keyword evidence="3" id="KW-1185">Reference proteome</keyword>
<accession>A0A1N7PTK5</accession>
<reference evidence="3" key="1">
    <citation type="submission" date="2017-01" db="EMBL/GenBank/DDBJ databases">
        <authorList>
            <person name="Varghese N."/>
            <person name="Submissions S."/>
        </authorList>
    </citation>
    <scope>NUCLEOTIDE SEQUENCE [LARGE SCALE GENOMIC DNA]</scope>
    <source>
        <strain evidence="3">DSM 16176</strain>
    </source>
</reference>
<dbReference type="STRING" id="252246.SAMN05421799_11720"/>
<dbReference type="AlphaFoldDB" id="A0A1N7PTK5"/>
<dbReference type="InterPro" id="IPR013320">
    <property type="entry name" value="ConA-like_dom_sf"/>
</dbReference>
<dbReference type="GO" id="GO:0006508">
    <property type="term" value="P:proteolysis"/>
    <property type="evidence" value="ECO:0007669"/>
    <property type="project" value="InterPro"/>
</dbReference>
<dbReference type="RefSeq" id="WP_084182638.1">
    <property type="nucleotide sequence ID" value="NZ_FTOO01000017.1"/>
</dbReference>
<organism evidence="2 3">
    <name type="scientific">Alicyclobacillus vulcanalis</name>
    <dbReference type="NCBI Taxonomy" id="252246"/>
    <lineage>
        <taxon>Bacteria</taxon>
        <taxon>Bacillati</taxon>
        <taxon>Bacillota</taxon>
        <taxon>Bacilli</taxon>
        <taxon>Bacillales</taxon>
        <taxon>Alicyclobacillaceae</taxon>
        <taxon>Alicyclobacillus</taxon>
    </lineage>
</organism>
<dbReference type="OrthoDB" id="2376230at2"/>
<dbReference type="GO" id="GO:0070007">
    <property type="term" value="F:glutamic-type endopeptidase activity"/>
    <property type="evidence" value="ECO:0007669"/>
    <property type="project" value="InterPro"/>
</dbReference>
<dbReference type="InterPro" id="IPR000250">
    <property type="entry name" value="Peptidase_G1"/>
</dbReference>
<dbReference type="Gene3D" id="2.60.120.700">
    <property type="entry name" value="Peptidase G1"/>
    <property type="match status" value="1"/>
</dbReference>
<dbReference type="InterPro" id="IPR038656">
    <property type="entry name" value="Peptidase_G1_sf"/>
</dbReference>
<evidence type="ECO:0000313" key="3">
    <source>
        <dbReference type="Proteomes" id="UP000186156"/>
    </source>
</evidence>
<dbReference type="Proteomes" id="UP000186156">
    <property type="component" value="Unassembled WGS sequence"/>
</dbReference>
<proteinExistence type="predicted"/>
<dbReference type="PANTHER" id="PTHR37536">
    <property type="entry name" value="PUTATIVE (AFU_ORTHOLOGUE AFUA_3G02970)-RELATED"/>
    <property type="match status" value="1"/>
</dbReference>
<sequence length="368" mass="37802">MRANKRTSRRGRSGRWMAALVLAGGLGALAAHVHAVGKVASAARPVFMTAEAAVPAGTQTSANWGGYIDLPAGSQLYTSVTGSWTVPTITGRNGAMAAQWIGLGGVETQDLLQIGTLEQVVNGQTQVQVFWEKLPAAANTVMTVPVGSKISASIQQSSASTWTLSLQAITPSGQTLSKTVSVNVSSTYAANIGTSAEWISEDPSTVRGGLYPLANSGVVQFSNATVNGQPLDATGNQVQPVAMQDEYGNWVIVPSAVGSDGESFSTTTYTAAPSWPGSSAGWTSSTGSSGGSSGAWPGISGFPFPSGQGSGQGASSGWSNHTWSYTLPIPGGGSGWTEVVGWPGTRHWTFNIPLGGGSTVEVQFSWGW</sequence>
<dbReference type="EMBL" id="FTOO01000017">
    <property type="protein sequence ID" value="SIT13983.1"/>
    <property type="molecule type" value="Genomic_DNA"/>
</dbReference>
<evidence type="ECO:0000256" key="1">
    <source>
        <dbReference type="PIRSR" id="PIRSR600250-50"/>
    </source>
</evidence>
<dbReference type="CDD" id="cd13426">
    <property type="entry name" value="Peptidase_G1"/>
    <property type="match status" value="1"/>
</dbReference>
<dbReference type="PANTHER" id="PTHR37536:SF1">
    <property type="entry name" value="ASPERGILLOPEPSIN, PUTAITVE (AFU_ORTHOLOGUE AFUA_7G01200)"/>
    <property type="match status" value="1"/>
</dbReference>
<name>A0A1N7PTK5_9BACL</name>
<dbReference type="SUPFAM" id="SSF49899">
    <property type="entry name" value="Concanavalin A-like lectins/glucanases"/>
    <property type="match status" value="1"/>
</dbReference>
<protein>
    <submittedName>
        <fullName evidence="2">Peptidase A4 family protein</fullName>
    </submittedName>
</protein>